<comment type="similarity">
    <text evidence="2 7">Belongs to the TFIIF alpha subunit family.</text>
</comment>
<feature type="region of interest" description="Disordered" evidence="8">
    <location>
        <begin position="223"/>
        <end position="359"/>
    </location>
</feature>
<evidence type="ECO:0000313" key="10">
    <source>
        <dbReference type="EMBL" id="RHY18641.1"/>
    </source>
</evidence>
<name>A0A397C766_APHAT</name>
<evidence type="ECO:0000313" key="15">
    <source>
        <dbReference type="EMBL" id="RHZ27404.1"/>
    </source>
</evidence>
<dbReference type="EMBL" id="QUTC01003160">
    <property type="protein sequence ID" value="RHY71359.1"/>
    <property type="molecule type" value="Genomic_DNA"/>
</dbReference>
<organism evidence="11 20">
    <name type="scientific">Aphanomyces astaci</name>
    <name type="common">Crayfish plague agent</name>
    <dbReference type="NCBI Taxonomy" id="112090"/>
    <lineage>
        <taxon>Eukaryota</taxon>
        <taxon>Sar</taxon>
        <taxon>Stramenopiles</taxon>
        <taxon>Oomycota</taxon>
        <taxon>Saprolegniomycetes</taxon>
        <taxon>Saprolegniales</taxon>
        <taxon>Verrucalvaceae</taxon>
        <taxon>Aphanomyces</taxon>
    </lineage>
</organism>
<comment type="caution">
    <text evidence="11">The sequence shown here is derived from an EMBL/GenBank/DDBJ whole genome shotgun (WGS) entry which is preliminary data.</text>
</comment>
<feature type="region of interest" description="Disordered" evidence="8">
    <location>
        <begin position="1"/>
        <end position="38"/>
    </location>
</feature>
<evidence type="ECO:0000313" key="16">
    <source>
        <dbReference type="Proteomes" id="UP000265427"/>
    </source>
</evidence>
<keyword evidence="4 7" id="KW-0238">DNA-binding</keyword>
<evidence type="ECO:0000256" key="5">
    <source>
        <dbReference type="ARBA" id="ARBA00023163"/>
    </source>
</evidence>
<proteinExistence type="inferred from homology"/>
<dbReference type="InterPro" id="IPR011039">
    <property type="entry name" value="TFIIF_interaction"/>
</dbReference>
<keyword evidence="6 7" id="KW-0539">Nucleus</keyword>
<evidence type="ECO:0000313" key="11">
    <source>
        <dbReference type="EMBL" id="RHY39449.1"/>
    </source>
</evidence>
<dbReference type="Proteomes" id="UP000266643">
    <property type="component" value="Unassembled WGS sequence"/>
</dbReference>
<feature type="compositionally biased region" description="Basic and acidic residues" evidence="8">
    <location>
        <begin position="299"/>
        <end position="323"/>
    </location>
</feature>
<protein>
    <recommendedName>
        <fullName evidence="7">Transcription initiation factor IIF subunit alpha</fullName>
    </recommendedName>
</protein>
<evidence type="ECO:0000256" key="3">
    <source>
        <dbReference type="ARBA" id="ARBA00023015"/>
    </source>
</evidence>
<keyword evidence="3 7" id="KW-0805">Transcription regulation</keyword>
<evidence type="ECO:0000313" key="13">
    <source>
        <dbReference type="EMBL" id="RHY98887.1"/>
    </source>
</evidence>
<evidence type="ECO:0000313" key="14">
    <source>
        <dbReference type="EMBL" id="RHZ05131.1"/>
    </source>
</evidence>
<dbReference type="PANTHER" id="PTHR13011">
    <property type="entry name" value="TFIIF-ALPHA"/>
    <property type="match status" value="1"/>
</dbReference>
<dbReference type="EMBL" id="QUTA01004721">
    <property type="protein sequence ID" value="RHY18641.1"/>
    <property type="molecule type" value="Genomic_DNA"/>
</dbReference>
<evidence type="ECO:0000313" key="9">
    <source>
        <dbReference type="EMBL" id="RHY07653.1"/>
    </source>
</evidence>
<dbReference type="GO" id="GO:0005674">
    <property type="term" value="C:transcription factor TFIIF complex"/>
    <property type="evidence" value="ECO:0007669"/>
    <property type="project" value="TreeGrafter"/>
</dbReference>
<evidence type="ECO:0000313" key="19">
    <source>
        <dbReference type="Proteomes" id="UP000266239"/>
    </source>
</evidence>
<evidence type="ECO:0000313" key="17">
    <source>
        <dbReference type="Proteomes" id="UP000265716"/>
    </source>
</evidence>
<sequence length="489" mass="54100">MIPLGRKPDAAPRRLGVGSSRGPASLVGRGPNSLPAPNNAGEVFDEEYTLRLIPSIKKYNVGRFSEGQMPTLSKCVQPIKMFKEPEREIEDDEEVKEEPQGWNPALRKKRRRRRKDNRIKNWIIQENDSKTLFSGTVEGGVTSSYMLMVKVPNKNEFQMFPVEDWFRFKKPITYPTLTLLEAESMAVEKKRAVERWVMKHERKDGNDVAPSTSMITGALRTVKSTEDDEGGSTIFAEPKAPRRARGGAMAKKSGSEVDATGDDGGDFTEIFSDDEGQQEVEKTKNDIASESSEDEFEDDATKKPLTDEGKALQDLVKRTKEQSENPAGTAATAAAADANRDDSDDDESKQDKDTTVVKRFDFYGNPVKEAVPLVVAADGGASGSAASAATDPEKRKFDGDGDKQGHAKKPQLGAPSKPSAAPKLTEALIQEELIRYGGRMKTRDLLKKLKKLLVTAHDKSLFKDIVRTICDVEEDPVDGRFMVLKVQFR</sequence>
<dbReference type="GO" id="GO:0001096">
    <property type="term" value="F:TFIIF-class transcription factor complex binding"/>
    <property type="evidence" value="ECO:0007669"/>
    <property type="project" value="TreeGrafter"/>
</dbReference>
<evidence type="ECO:0000256" key="7">
    <source>
        <dbReference type="RuleBase" id="RU366044"/>
    </source>
</evidence>
<feature type="compositionally biased region" description="Basic and acidic residues" evidence="8">
    <location>
        <begin position="349"/>
        <end position="359"/>
    </location>
</feature>
<dbReference type="InterPro" id="IPR008851">
    <property type="entry name" value="TFIIF-alpha"/>
</dbReference>
<feature type="compositionally biased region" description="Acidic residues" evidence="8">
    <location>
        <begin position="259"/>
        <end position="278"/>
    </location>
</feature>
<dbReference type="VEuPathDB" id="FungiDB:H257_02217"/>
<feature type="compositionally biased region" description="Basic and acidic residues" evidence="8">
    <location>
        <begin position="391"/>
        <end position="405"/>
    </location>
</feature>
<dbReference type="GO" id="GO:0003677">
    <property type="term" value="F:DNA binding"/>
    <property type="evidence" value="ECO:0007669"/>
    <property type="project" value="UniProtKB-KW"/>
</dbReference>
<evidence type="ECO:0000256" key="1">
    <source>
        <dbReference type="ARBA" id="ARBA00004123"/>
    </source>
</evidence>
<dbReference type="SUPFAM" id="SSF50916">
    <property type="entry name" value="Rap30/74 interaction domains"/>
    <property type="match status" value="1"/>
</dbReference>
<gene>
    <name evidence="10" type="ORF">DYB25_002852</name>
    <name evidence="11" type="ORF">DYB30_002623</name>
    <name evidence="14" type="ORF">DYB31_008378</name>
    <name evidence="13" type="ORF">DYB35_006531</name>
    <name evidence="9" type="ORF">DYB36_000370</name>
    <name evidence="15" type="ORF">DYB37_006930</name>
    <name evidence="12" type="ORF">DYB38_008702</name>
</gene>
<feature type="region of interest" description="Disordered" evidence="8">
    <location>
        <begin position="86"/>
        <end position="111"/>
    </location>
</feature>
<dbReference type="GO" id="GO:0006367">
    <property type="term" value="P:transcription initiation at RNA polymerase II promoter"/>
    <property type="evidence" value="ECO:0007669"/>
    <property type="project" value="InterPro"/>
</dbReference>
<evidence type="ECO:0000313" key="20">
    <source>
        <dbReference type="Proteomes" id="UP000266643"/>
    </source>
</evidence>
<reference evidence="16 17" key="1">
    <citation type="submission" date="2018-08" db="EMBL/GenBank/DDBJ databases">
        <title>Aphanomyces genome sequencing and annotation.</title>
        <authorList>
            <person name="Minardi D."/>
            <person name="Oidtmann B."/>
            <person name="Van Der Giezen M."/>
            <person name="Studholme D.J."/>
        </authorList>
    </citation>
    <scope>NUCLEOTIDE SEQUENCE [LARGE SCALE GENOMIC DNA]</scope>
    <source>
        <strain evidence="14 18">197901</strain>
        <strain evidence="11 20">D2</strain>
        <strain evidence="15 21">Da</strain>
        <strain evidence="9 16">Kv</strain>
        <strain evidence="12 17">SA</strain>
        <strain evidence="13 22">Sv</strain>
        <strain evidence="10 19">Yx</strain>
    </source>
</reference>
<dbReference type="GO" id="GO:0032968">
    <property type="term" value="P:positive regulation of transcription elongation by RNA polymerase II"/>
    <property type="evidence" value="ECO:0007669"/>
    <property type="project" value="InterPro"/>
</dbReference>
<dbReference type="Pfam" id="PF05793">
    <property type="entry name" value="TFIIF_alpha"/>
    <property type="match status" value="1"/>
</dbReference>
<dbReference type="EMBL" id="QUTD01011706">
    <property type="protein sequence ID" value="RHY39449.1"/>
    <property type="molecule type" value="Genomic_DNA"/>
</dbReference>
<evidence type="ECO:0000256" key="4">
    <source>
        <dbReference type="ARBA" id="ARBA00023125"/>
    </source>
</evidence>
<dbReference type="AlphaFoldDB" id="A0A397C766"/>
<dbReference type="Proteomes" id="UP000265427">
    <property type="component" value="Unassembled WGS sequence"/>
</dbReference>
<evidence type="ECO:0000256" key="2">
    <source>
        <dbReference type="ARBA" id="ARBA00005249"/>
    </source>
</evidence>
<dbReference type="EMBL" id="QUTH01002158">
    <property type="protein sequence ID" value="RHZ27404.1"/>
    <property type="molecule type" value="Genomic_DNA"/>
</dbReference>
<feature type="region of interest" description="Disordered" evidence="8">
    <location>
        <begin position="381"/>
        <end position="423"/>
    </location>
</feature>
<dbReference type="EMBL" id="QUTE01013192">
    <property type="protein sequence ID" value="RHZ05131.1"/>
    <property type="molecule type" value="Genomic_DNA"/>
</dbReference>
<dbReference type="Proteomes" id="UP000285430">
    <property type="component" value="Unassembled WGS sequence"/>
</dbReference>
<evidence type="ECO:0000313" key="12">
    <source>
        <dbReference type="EMBL" id="RHY71359.1"/>
    </source>
</evidence>
<dbReference type="PANTHER" id="PTHR13011:SF0">
    <property type="entry name" value="GENERAL TRANSCRIPTION FACTOR IIF SUBUNIT 1"/>
    <property type="match status" value="1"/>
</dbReference>
<feature type="compositionally biased region" description="Low complexity" evidence="8">
    <location>
        <begin position="327"/>
        <end position="337"/>
    </location>
</feature>
<feature type="compositionally biased region" description="Acidic residues" evidence="8">
    <location>
        <begin position="87"/>
        <end position="96"/>
    </location>
</feature>
<dbReference type="Proteomes" id="UP000285712">
    <property type="component" value="Unassembled WGS sequence"/>
</dbReference>
<evidence type="ECO:0000256" key="8">
    <source>
        <dbReference type="SAM" id="MobiDB-lite"/>
    </source>
</evidence>
<comment type="function">
    <text evidence="7">TFIIF is a general transcription initiation factor that binds to RNA polymerase II and helps to recruit it to the initiation complex in collaboration with TFIIB. It promotes transcription elongation.</text>
</comment>
<accession>A0A397C766</accession>
<feature type="compositionally biased region" description="Basic and acidic residues" evidence="8">
    <location>
        <begin position="1"/>
        <end position="12"/>
    </location>
</feature>
<evidence type="ECO:0000313" key="21">
    <source>
        <dbReference type="Proteomes" id="UP000285430"/>
    </source>
</evidence>
<dbReference type="Proteomes" id="UP000266239">
    <property type="component" value="Unassembled WGS sequence"/>
</dbReference>
<dbReference type="EMBL" id="QUTG01001720">
    <property type="protein sequence ID" value="RHY98887.1"/>
    <property type="molecule type" value="Genomic_DNA"/>
</dbReference>
<evidence type="ECO:0000256" key="6">
    <source>
        <dbReference type="ARBA" id="ARBA00023242"/>
    </source>
</evidence>
<dbReference type="GO" id="GO:0016251">
    <property type="term" value="F:RNA polymerase II general transcription initiation factor activity"/>
    <property type="evidence" value="ECO:0007669"/>
    <property type="project" value="TreeGrafter"/>
</dbReference>
<dbReference type="EMBL" id="QUSZ01005923">
    <property type="protein sequence ID" value="RHY07653.1"/>
    <property type="molecule type" value="Genomic_DNA"/>
</dbReference>
<dbReference type="Proteomes" id="UP000266196">
    <property type="component" value="Unassembled WGS sequence"/>
</dbReference>
<keyword evidence="5 7" id="KW-0804">Transcription</keyword>
<comment type="subcellular location">
    <subcellularLocation>
        <location evidence="1 7">Nucleus</location>
    </subcellularLocation>
</comment>
<evidence type="ECO:0000313" key="22">
    <source>
        <dbReference type="Proteomes" id="UP000285712"/>
    </source>
</evidence>
<dbReference type="Proteomes" id="UP000265716">
    <property type="component" value="Unassembled WGS sequence"/>
</dbReference>
<evidence type="ECO:0000313" key="18">
    <source>
        <dbReference type="Proteomes" id="UP000266196"/>
    </source>
</evidence>